<comment type="caution">
    <text evidence="5">The sequence shown here is derived from an EMBL/GenBank/DDBJ whole genome shotgun (WGS) entry which is preliminary data.</text>
</comment>
<keyword evidence="1" id="KW-0433">Leucine-rich repeat</keyword>
<dbReference type="PANTHER" id="PTHR48051">
    <property type="match status" value="1"/>
</dbReference>
<gene>
    <name evidence="5" type="ORF">DYL61_24560</name>
</gene>
<feature type="coiled-coil region" evidence="3">
    <location>
        <begin position="1367"/>
        <end position="1394"/>
    </location>
</feature>
<dbReference type="InterPro" id="IPR003591">
    <property type="entry name" value="Leu-rich_rpt_typical-subtyp"/>
</dbReference>
<dbReference type="Pfam" id="PF13855">
    <property type="entry name" value="LRR_8"/>
    <property type="match status" value="2"/>
</dbReference>
<dbReference type="OrthoDB" id="1467561at2"/>
<dbReference type="InterPro" id="IPR032675">
    <property type="entry name" value="LRR_dom_sf"/>
</dbReference>
<protein>
    <recommendedName>
        <fullName evidence="4">Dermonecrotic toxin N-terminal domain-containing protein</fullName>
    </recommendedName>
</protein>
<evidence type="ECO:0000313" key="5">
    <source>
        <dbReference type="EMBL" id="TFY88219.1"/>
    </source>
</evidence>
<keyword evidence="2" id="KW-0677">Repeat</keyword>
<reference evidence="5 6" key="1">
    <citation type="journal article" date="2019" name="Syst. Appl. Microbiol.">
        <title>New species of pathogenic Pseudomonas isolated from citrus in Tunisia: Proposal of Pseudomonas kairouanensis sp. nov. and Pseudomonas nabeulensis sp. nov.</title>
        <authorList>
            <person name="Oueslati M."/>
            <person name="Mulet M."/>
            <person name="Gomila M."/>
            <person name="Berge O."/>
            <person name="Hajlaoui M.R."/>
            <person name="Lalucat J."/>
            <person name="Sadfi-Zouaoui N."/>
            <person name="Garcia-Valdes E."/>
        </authorList>
    </citation>
    <scope>NUCLEOTIDE SEQUENCE [LARGE SCALE GENOMIC DNA]</scope>
    <source>
        <strain evidence="5 6">E10B</strain>
    </source>
</reference>
<dbReference type="EMBL" id="QUZT01000060">
    <property type="protein sequence ID" value="TFY88219.1"/>
    <property type="molecule type" value="Genomic_DNA"/>
</dbReference>
<accession>A0A4Z0APY6</accession>
<dbReference type="Proteomes" id="UP000297734">
    <property type="component" value="Unassembled WGS sequence"/>
</dbReference>
<dbReference type="Pfam" id="PF20178">
    <property type="entry name" value="ToxA_N"/>
    <property type="match status" value="1"/>
</dbReference>
<dbReference type="GO" id="GO:0005737">
    <property type="term" value="C:cytoplasm"/>
    <property type="evidence" value="ECO:0007669"/>
    <property type="project" value="TreeGrafter"/>
</dbReference>
<dbReference type="InterPro" id="IPR001611">
    <property type="entry name" value="Leu-rich_rpt"/>
</dbReference>
<dbReference type="RefSeq" id="WP_135310483.1">
    <property type="nucleotide sequence ID" value="NZ_QUZT01000060.1"/>
</dbReference>
<dbReference type="SUPFAM" id="SSF52058">
    <property type="entry name" value="L domain-like"/>
    <property type="match status" value="2"/>
</dbReference>
<dbReference type="PROSITE" id="PS51450">
    <property type="entry name" value="LRR"/>
    <property type="match status" value="2"/>
</dbReference>
<keyword evidence="3" id="KW-0175">Coiled coil</keyword>
<sequence length="1954" mass="218965">MGRHPDHHYYPLTTAVPRWLGQASPGKREALKHTAPRVLAGTAAQRTELHQLNAAHWQAQNRVDGTLEKLQDAKTFAKPILEDALLNRFSLDLNSASVYLRLYIPQTATWFSIRTGGARTWTVSLLDAALHNFDYSETQDNAFEPASTYISQPDSAGQFDTLPAIRQVISITAFTRLCRELDIGARYAAYLRTQLGMDEPVSAAVLQHKVDASQKAQLRASLQLATITGDIDEGVRRRIEALIKDEHNVTLDGAPLLCHRLSLMDAPLTGILLFAPNLETSRDAQRLVAYIPDDPAHPIKQYASPLAFKQELVRQLRDEGYQVFFSRFVDHDRRGTFFAGLSQRLAKITFHPPEPGSGLAPWRKEPTSDPKLQFVASPMTGNPWQHLYQQKLNKLLNDARTLAVSTANADSAARWALWDSFVNVALAILNAVVQVAAPFVPGLGELMLGYMAYQLLDEVFEGVIDWAEGEGLEAFGHFAGVVEAGVQLGAFAVGATIGVTELRKVLPKDVLAFIDRFKPVKLANRNRRYWKPDLGPYQQPYAASPRLGFNEQGLHAVNGETMLPLDGKLYAVEKPLDSRHYRIKHPTRPDAYKPEVRHNGTGAWHTELESPQQWDRSKLLERLGHTVQGLGADDRELALGISGVTEGALRRMHVNSEPTPPLLGDTLARLKIDRDLQQLIDNLRSDDPAVYHAIDPQDQLQLLTSYGYWPKTKALAFFNERGQVTWSFGAPEKPSVRIHEDQLKNGDLLKTVLSALSPDEITAQFGERASDPQLSLEARTRNLRKKLADIAESQRGALFDSRYAPLQYAREPLTRQVQHIAPGLPASIADSLLLQASGADLQALDLRQTPEHLGQLAHSVMDELRVNRAYEGQHLEAMHNLDTDRLALNSLRLQPGWSDQIHLEARHLNKEGDLWNSIGPDTAPIRRLLVRTEQGRYVPHDAKGPLHGETDLYTAVLHALPDAQREALHIEIHQTAELRHRLRQRPLPRDELRTLLKPDDSDPPPIETLRLLGSDSGYPVEAANAGPPQTLLQRARALYPRLSDPQAQAFVDSLAHHPGGADARLTALDDEYRQLALDLYGWQRDTPTHHPTTQTLLRPRQRQYDRQNRALIADQIQRCWRRETDIDDYFEEPDRNGYTLRLDLPILGELPRLNANFDHVSLLGVVGNDGTQGTEALLPLFRHVRHLEIRDIHLGELPDTLHTLPNLNTLNLDNCHITLNPTSNAQLASMHRLRGLNLHRNPLGLVPDIASMSDLLDLDLSSTGIDRLPRGVLTLTELETVFLSDNRIRELPEALFEMSSAASHRFDLSGNPLSRETLEHVKRYFQTHGSHWEIEAPEVDQRDAQRLYPSLSNDELNRIIFSLPGDIEAGKRELARLAGELETLQHELDHWSLEERLSPLEQARRKALQHLLERTWRRETASETLFIHVLTVPQALVGELPTLSARFAHIGYINIEGDGRPLDLGLFLQSFPTLDILNIQNTVMGDISPTVFDLPGLTHLGLSRCGIKLSLASQQALESRTRLQYLNLDHNTLERPLDLRGLPDLTLVSLQGTGLREVPQGLLTPPRRTSVNLSNNAIRELPDATFSLPAPATFDFNIAGNPLSDATLERIKQYCQRTGEYFNAQTPTPLRERVQQLYPSLIAREADRFIFKLPGTMSEVLPHLIQLDAEYRQLGTDLEQWVVNVPQRHPVLDVPLNETAQAEQQLHRRNVKTLLEQAWRRESPEDEESLDDELTHALILDAPIMGALPPLTARLEHVSRLDLTADGALTAIDGFLEGFPRLQTLSVSRSSLGQLPPALFSLPKLTSLELSHCGISLTTDAARSISDLGSVEFLDMSHNPLGNTPDVSGMSQLTSLHLRQARIQHVPHGVFNLTELQNLDLSHNDIQEIPADILEMMPTFHEDSDLRGNPLSAQSLARLREYYLRTGIDFQVIEVALNEQNEPIQPPTPNAEEE</sequence>
<evidence type="ECO:0000256" key="2">
    <source>
        <dbReference type="ARBA" id="ARBA00022737"/>
    </source>
</evidence>
<evidence type="ECO:0000313" key="6">
    <source>
        <dbReference type="Proteomes" id="UP000297734"/>
    </source>
</evidence>
<feature type="domain" description="Dermonecrotic toxin N-terminal" evidence="4">
    <location>
        <begin position="68"/>
        <end position="331"/>
    </location>
</feature>
<dbReference type="Gene3D" id="3.80.10.10">
    <property type="entry name" value="Ribonuclease Inhibitor"/>
    <property type="match status" value="3"/>
</dbReference>
<dbReference type="InterPro" id="IPR050216">
    <property type="entry name" value="LRR_domain-containing"/>
</dbReference>
<dbReference type="InterPro" id="IPR046673">
    <property type="entry name" value="ToxA_N"/>
</dbReference>
<evidence type="ECO:0000256" key="1">
    <source>
        <dbReference type="ARBA" id="ARBA00022614"/>
    </source>
</evidence>
<evidence type="ECO:0000259" key="4">
    <source>
        <dbReference type="Pfam" id="PF20178"/>
    </source>
</evidence>
<name>A0A4Z0APY6_9PSED</name>
<dbReference type="SMART" id="SM00369">
    <property type="entry name" value="LRR_TYP"/>
    <property type="match status" value="7"/>
</dbReference>
<dbReference type="PANTHER" id="PTHR48051:SF1">
    <property type="entry name" value="RAS SUPPRESSOR PROTEIN 1"/>
    <property type="match status" value="1"/>
</dbReference>
<organism evidence="5 6">
    <name type="scientific">Pseudomonas nabeulensis</name>
    <dbReference type="NCBI Taxonomy" id="2293833"/>
    <lineage>
        <taxon>Bacteria</taxon>
        <taxon>Pseudomonadati</taxon>
        <taxon>Pseudomonadota</taxon>
        <taxon>Gammaproteobacteria</taxon>
        <taxon>Pseudomonadales</taxon>
        <taxon>Pseudomonadaceae</taxon>
        <taxon>Pseudomonas</taxon>
    </lineage>
</organism>
<proteinExistence type="predicted"/>
<evidence type="ECO:0000256" key="3">
    <source>
        <dbReference type="SAM" id="Coils"/>
    </source>
</evidence>
<keyword evidence="6" id="KW-1185">Reference proteome</keyword>